<dbReference type="Proteomes" id="UP000030746">
    <property type="component" value="Unassembled WGS sequence"/>
</dbReference>
<dbReference type="InterPro" id="IPR036770">
    <property type="entry name" value="Ankyrin_rpt-contain_sf"/>
</dbReference>
<dbReference type="RefSeq" id="XP_009045229.1">
    <property type="nucleotide sequence ID" value="XM_009046981.1"/>
</dbReference>
<accession>V4AIX6</accession>
<proteinExistence type="predicted"/>
<gene>
    <name evidence="3" type="ORF">LOTGIDRAFT_84139</name>
</gene>
<dbReference type="STRING" id="225164.V4AIX6"/>
<dbReference type="OrthoDB" id="4567at2759"/>
<keyword evidence="2" id="KW-0040">ANK repeat</keyword>
<evidence type="ECO:0000313" key="4">
    <source>
        <dbReference type="Proteomes" id="UP000030746"/>
    </source>
</evidence>
<evidence type="ECO:0000313" key="3">
    <source>
        <dbReference type="EMBL" id="ESP04084.1"/>
    </source>
</evidence>
<evidence type="ECO:0000256" key="2">
    <source>
        <dbReference type="PROSITE-ProRule" id="PRU00023"/>
    </source>
</evidence>
<keyword evidence="4" id="KW-1185">Reference proteome</keyword>
<dbReference type="EMBL" id="KB199886">
    <property type="protein sequence ID" value="ESP04084.1"/>
    <property type="molecule type" value="Genomic_DNA"/>
</dbReference>
<dbReference type="GO" id="GO:0000062">
    <property type="term" value="F:fatty-acyl-CoA binding"/>
    <property type="evidence" value="ECO:0007669"/>
    <property type="project" value="TreeGrafter"/>
</dbReference>
<dbReference type="HOGENOM" id="CLU_2392208_0_0_1"/>
<dbReference type="SUPFAM" id="SSF48403">
    <property type="entry name" value="Ankyrin repeat"/>
    <property type="match status" value="1"/>
</dbReference>
<feature type="repeat" description="ANK" evidence="2">
    <location>
        <begin position="54"/>
        <end position="86"/>
    </location>
</feature>
<name>V4AIX6_LOTGI</name>
<dbReference type="GeneID" id="20252595"/>
<dbReference type="Pfam" id="PF13857">
    <property type="entry name" value="Ank_5"/>
    <property type="match status" value="1"/>
</dbReference>
<dbReference type="SMART" id="SM00248">
    <property type="entry name" value="ANK"/>
    <property type="match status" value="1"/>
</dbReference>
<dbReference type="AlphaFoldDB" id="V4AIX6"/>
<sequence>TAGLGIAVSRMVCEDDDIDDCDKTVFDWCKDGNVDKVKTCLNENTLNVDKLDEEGMSLLHWACDRGLYDMVEILLQYNADKNLQDSDGQSPLHY</sequence>
<keyword evidence="1" id="KW-0446">Lipid-binding</keyword>
<feature type="non-terminal residue" evidence="3">
    <location>
        <position position="94"/>
    </location>
</feature>
<dbReference type="PROSITE" id="PS50297">
    <property type="entry name" value="ANK_REP_REGION"/>
    <property type="match status" value="1"/>
</dbReference>
<dbReference type="PANTHER" id="PTHR24119">
    <property type="entry name" value="ACYL-COA-BINDING DOMAIN-CONTAINING PROTEIN 6"/>
    <property type="match status" value="1"/>
</dbReference>
<protein>
    <submittedName>
        <fullName evidence="3">Uncharacterized protein</fullName>
    </submittedName>
</protein>
<dbReference type="PANTHER" id="PTHR24119:SF0">
    <property type="entry name" value="ACYL-COA-BINDING DOMAIN-CONTAINING PROTEIN 6"/>
    <property type="match status" value="1"/>
</dbReference>
<evidence type="ECO:0000256" key="1">
    <source>
        <dbReference type="ARBA" id="ARBA00023121"/>
    </source>
</evidence>
<dbReference type="PROSITE" id="PS50088">
    <property type="entry name" value="ANK_REPEAT"/>
    <property type="match status" value="1"/>
</dbReference>
<dbReference type="OMA" id="ASWYKKK"/>
<organism evidence="3 4">
    <name type="scientific">Lottia gigantea</name>
    <name type="common">Giant owl limpet</name>
    <dbReference type="NCBI Taxonomy" id="225164"/>
    <lineage>
        <taxon>Eukaryota</taxon>
        <taxon>Metazoa</taxon>
        <taxon>Spiralia</taxon>
        <taxon>Lophotrochozoa</taxon>
        <taxon>Mollusca</taxon>
        <taxon>Gastropoda</taxon>
        <taxon>Patellogastropoda</taxon>
        <taxon>Lottioidea</taxon>
        <taxon>Lottiidae</taxon>
        <taxon>Lottia</taxon>
    </lineage>
</organism>
<dbReference type="KEGG" id="lgi:LOTGIDRAFT_84139"/>
<dbReference type="CTD" id="20252595"/>
<dbReference type="InterPro" id="IPR002110">
    <property type="entry name" value="Ankyrin_rpt"/>
</dbReference>
<dbReference type="Gene3D" id="1.25.40.20">
    <property type="entry name" value="Ankyrin repeat-containing domain"/>
    <property type="match status" value="1"/>
</dbReference>
<feature type="non-terminal residue" evidence="3">
    <location>
        <position position="1"/>
    </location>
</feature>
<reference evidence="3 4" key="1">
    <citation type="journal article" date="2013" name="Nature">
        <title>Insights into bilaterian evolution from three spiralian genomes.</title>
        <authorList>
            <person name="Simakov O."/>
            <person name="Marletaz F."/>
            <person name="Cho S.J."/>
            <person name="Edsinger-Gonzales E."/>
            <person name="Havlak P."/>
            <person name="Hellsten U."/>
            <person name="Kuo D.H."/>
            <person name="Larsson T."/>
            <person name="Lv J."/>
            <person name="Arendt D."/>
            <person name="Savage R."/>
            <person name="Osoegawa K."/>
            <person name="de Jong P."/>
            <person name="Grimwood J."/>
            <person name="Chapman J.A."/>
            <person name="Shapiro H."/>
            <person name="Aerts A."/>
            <person name="Otillar R.P."/>
            <person name="Terry A.Y."/>
            <person name="Boore J.L."/>
            <person name="Grigoriev I.V."/>
            <person name="Lindberg D.R."/>
            <person name="Seaver E.C."/>
            <person name="Weisblat D.A."/>
            <person name="Putnam N.H."/>
            <person name="Rokhsar D.S."/>
        </authorList>
    </citation>
    <scope>NUCLEOTIDE SEQUENCE [LARGE SCALE GENOMIC DNA]</scope>
</reference>